<feature type="coiled-coil region" evidence="1">
    <location>
        <begin position="527"/>
        <end position="554"/>
    </location>
</feature>
<dbReference type="Proteomes" id="UP000268094">
    <property type="component" value="Unassembled WGS sequence"/>
</dbReference>
<protein>
    <recommendedName>
        <fullName evidence="2">ATPase dynein-related AAA domain-containing protein</fullName>
    </recommendedName>
</protein>
<evidence type="ECO:0000313" key="3">
    <source>
        <dbReference type="EMBL" id="RKG82216.1"/>
    </source>
</evidence>
<evidence type="ECO:0000256" key="1">
    <source>
        <dbReference type="SAM" id="Coils"/>
    </source>
</evidence>
<dbReference type="Pfam" id="PF07728">
    <property type="entry name" value="AAA_5"/>
    <property type="match status" value="1"/>
</dbReference>
<dbReference type="SUPFAM" id="SSF52540">
    <property type="entry name" value="P-loop containing nucleoside triphosphate hydrolases"/>
    <property type="match status" value="1"/>
</dbReference>
<keyword evidence="1" id="KW-0175">Coiled coil</keyword>
<reference evidence="4" key="1">
    <citation type="submission" date="2018-09" db="EMBL/GenBank/DDBJ databases">
        <authorList>
            <person name="Livingstone P.G."/>
            <person name="Whitworth D.E."/>
        </authorList>
    </citation>
    <scope>NUCLEOTIDE SEQUENCE [LARGE SCALE GENOMIC DNA]</scope>
    <source>
        <strain evidence="4">CA054A</strain>
    </source>
</reference>
<keyword evidence="4" id="KW-1185">Reference proteome</keyword>
<dbReference type="AlphaFoldDB" id="A0A3A8II98"/>
<dbReference type="Gene3D" id="3.40.50.300">
    <property type="entry name" value="P-loop containing nucleotide triphosphate hydrolases"/>
    <property type="match status" value="1"/>
</dbReference>
<dbReference type="PANTHER" id="PTHR45615:SF40">
    <property type="entry name" value="MYOSIN HEAVY CHAIN, NON-MUSCLE"/>
    <property type="match status" value="1"/>
</dbReference>
<dbReference type="InterPro" id="IPR027417">
    <property type="entry name" value="P-loop_NTPase"/>
</dbReference>
<dbReference type="GO" id="GO:0005524">
    <property type="term" value="F:ATP binding"/>
    <property type="evidence" value="ECO:0007669"/>
    <property type="project" value="InterPro"/>
</dbReference>
<gene>
    <name evidence="3" type="ORF">D7V88_25490</name>
</gene>
<comment type="caution">
    <text evidence="3">The sequence shown here is derived from an EMBL/GenBank/DDBJ whole genome shotgun (WGS) entry which is preliminary data.</text>
</comment>
<dbReference type="GO" id="GO:0016887">
    <property type="term" value="F:ATP hydrolysis activity"/>
    <property type="evidence" value="ECO:0007669"/>
    <property type="project" value="InterPro"/>
</dbReference>
<evidence type="ECO:0000313" key="4">
    <source>
        <dbReference type="Proteomes" id="UP000268094"/>
    </source>
</evidence>
<dbReference type="GO" id="GO:0000146">
    <property type="term" value="F:microfilament motor activity"/>
    <property type="evidence" value="ECO:0007669"/>
    <property type="project" value="TreeGrafter"/>
</dbReference>
<evidence type="ECO:0000259" key="2">
    <source>
        <dbReference type="Pfam" id="PF07728"/>
    </source>
</evidence>
<feature type="coiled-coil region" evidence="1">
    <location>
        <begin position="102"/>
        <end position="379"/>
    </location>
</feature>
<proteinExistence type="predicted"/>
<dbReference type="EMBL" id="RAVZ01000198">
    <property type="protein sequence ID" value="RKG82216.1"/>
    <property type="molecule type" value="Genomic_DNA"/>
</dbReference>
<dbReference type="GO" id="GO:0051015">
    <property type="term" value="F:actin filament binding"/>
    <property type="evidence" value="ECO:0007669"/>
    <property type="project" value="TreeGrafter"/>
</dbReference>
<dbReference type="PANTHER" id="PTHR45615">
    <property type="entry name" value="MYOSIN HEAVY CHAIN, NON-MUSCLE"/>
    <property type="match status" value="1"/>
</dbReference>
<dbReference type="GO" id="GO:0016460">
    <property type="term" value="C:myosin II complex"/>
    <property type="evidence" value="ECO:0007669"/>
    <property type="project" value="TreeGrafter"/>
</dbReference>
<accession>A0A3A8II98</accession>
<feature type="coiled-coil region" evidence="1">
    <location>
        <begin position="418"/>
        <end position="494"/>
    </location>
</feature>
<feature type="domain" description="ATPase dynein-related AAA" evidence="2">
    <location>
        <begin position="617"/>
        <end position="766"/>
    </location>
</feature>
<sequence length="937" mass="107268">MRMTAEKGSETRDEAASVKGADLHKLIDDVARASEKGLEALRGQVESMKLALEERTSGARSSEKQFQARLDEIAKEFSLAAQGEVFRTTLEGAVASFQAVARQQIEVEREDARKKLQRSHEELQADLARVTSRVEKSLQELREQADDLQFTMEERRKLVRDYKPGTIEELIQRIRALREQVQELENERVVLKKEREELSLELKRLQSSQGHISQEELEVRRKALDARAAQFENAYQVQVERDALRKQLDEMELVRMAYERNQQILHSDAKLRTQNDELIRQLEQLRQEKDEIQFKNGRLEQASNNKDKRIAEQGRTVDEQVKTLMALRAGLADKERRVQELEASIETERERWRNQLESLQTKKAELDSRQRRLDEDEQKAFAARLTEREQLTAWLQKRKQDLDLVEQNTEESVRRRVAAENAQRLSRLEQDLKTANGQVAGLEQEKTLLESRLGAATTERVKFLSEKAGLEAQAERTREATAALERRAHEAQRHLAELKPELEALGARKAALQAANEIAERGFSENRQREKAELDALIERRTRLEDRTTNLDERLKPIKKHWEAPLRRGALEVREEQRWLDDVTDRIEKTGFRFPRRLMKAFHTSLKIASWAPLTALAGVSGTGKSELPRLYAHCGGLRFLSVPVQPNWDSPQDLFGFFNYMDGRFRTTDLVRALYQSQQPPGEEGFADGLLLVLLDEMNRARFELYFSELLSRLESRRGAGSDDERSVQVDLGAGVEPLRIRLGENVLFVGTMNEDESTYSLSDMVLDRGNVLSFPRPRQLRRRDSLQTVTPRAQVLRHATWSGWIREPGALPGEARDAIGGALEQLNNALAHVNRAIGHRVLQAVEGYVANYPGALGDERVWKTALEDQLAQKIMPKLRGIELDSQAGGECLDSISRVLEVHAPALRRDFDRSRDRSQGAFIWSSATYLEGEGEE</sequence>
<dbReference type="GO" id="GO:0032982">
    <property type="term" value="C:myosin filament"/>
    <property type="evidence" value="ECO:0007669"/>
    <property type="project" value="TreeGrafter"/>
</dbReference>
<dbReference type="GO" id="GO:0005737">
    <property type="term" value="C:cytoplasm"/>
    <property type="evidence" value="ECO:0007669"/>
    <property type="project" value="TreeGrafter"/>
</dbReference>
<name>A0A3A8II98_9BACT</name>
<organism evidence="3 4">
    <name type="scientific">Corallococcus terminator</name>
    <dbReference type="NCBI Taxonomy" id="2316733"/>
    <lineage>
        <taxon>Bacteria</taxon>
        <taxon>Pseudomonadati</taxon>
        <taxon>Myxococcota</taxon>
        <taxon>Myxococcia</taxon>
        <taxon>Myxococcales</taxon>
        <taxon>Cystobacterineae</taxon>
        <taxon>Myxococcaceae</taxon>
        <taxon>Corallococcus</taxon>
    </lineage>
</organism>
<dbReference type="InterPro" id="IPR011704">
    <property type="entry name" value="ATPase_dyneun-rel_AAA"/>
</dbReference>